<proteinExistence type="predicted"/>
<keyword evidence="3" id="KW-1185">Reference proteome</keyword>
<accession>A0ABW6BW34</accession>
<feature type="compositionally biased region" description="Gly residues" evidence="1">
    <location>
        <begin position="45"/>
        <end position="54"/>
    </location>
</feature>
<dbReference type="RefSeq" id="WP_377485017.1">
    <property type="nucleotide sequence ID" value="NZ_JBHUOX010000008.1"/>
</dbReference>
<evidence type="ECO:0000313" key="2">
    <source>
        <dbReference type="EMBL" id="MFD3001197.1"/>
    </source>
</evidence>
<gene>
    <name evidence="2" type="ORF">ACFS7Z_12535</name>
</gene>
<dbReference type="EMBL" id="JBHUOX010000008">
    <property type="protein sequence ID" value="MFD3001197.1"/>
    <property type="molecule type" value="Genomic_DNA"/>
</dbReference>
<organism evidence="2 3">
    <name type="scientific">Pontibacter toksunensis</name>
    <dbReference type="NCBI Taxonomy" id="1332631"/>
    <lineage>
        <taxon>Bacteria</taxon>
        <taxon>Pseudomonadati</taxon>
        <taxon>Bacteroidota</taxon>
        <taxon>Cytophagia</taxon>
        <taxon>Cytophagales</taxon>
        <taxon>Hymenobacteraceae</taxon>
        <taxon>Pontibacter</taxon>
    </lineage>
</organism>
<feature type="region of interest" description="Disordered" evidence="1">
    <location>
        <begin position="1"/>
        <end position="54"/>
    </location>
</feature>
<dbReference type="Proteomes" id="UP001597641">
    <property type="component" value="Unassembled WGS sequence"/>
</dbReference>
<comment type="caution">
    <text evidence="2">The sequence shown here is derived from an EMBL/GenBank/DDBJ whole genome shotgun (WGS) entry which is preliminary data.</text>
</comment>
<reference evidence="3" key="1">
    <citation type="journal article" date="2019" name="Int. J. Syst. Evol. Microbiol.">
        <title>The Global Catalogue of Microorganisms (GCM) 10K type strain sequencing project: providing services to taxonomists for standard genome sequencing and annotation.</title>
        <authorList>
            <consortium name="The Broad Institute Genomics Platform"/>
            <consortium name="The Broad Institute Genome Sequencing Center for Infectious Disease"/>
            <person name="Wu L."/>
            <person name="Ma J."/>
        </authorList>
    </citation>
    <scope>NUCLEOTIDE SEQUENCE [LARGE SCALE GENOMIC DNA]</scope>
    <source>
        <strain evidence="3">KCTC 23984</strain>
    </source>
</reference>
<evidence type="ECO:0000256" key="1">
    <source>
        <dbReference type="SAM" id="MobiDB-lite"/>
    </source>
</evidence>
<feature type="compositionally biased region" description="Polar residues" evidence="1">
    <location>
        <begin position="33"/>
        <end position="44"/>
    </location>
</feature>
<name>A0ABW6BW34_9BACT</name>
<evidence type="ECO:0000313" key="3">
    <source>
        <dbReference type="Proteomes" id="UP001597641"/>
    </source>
</evidence>
<sequence>MEENKEKAPHQDRMEQDVKNTSRTMKPAEAQDKNSNSRSSTTSPQGGGSNTSKG</sequence>
<feature type="compositionally biased region" description="Basic and acidic residues" evidence="1">
    <location>
        <begin position="1"/>
        <end position="20"/>
    </location>
</feature>
<protein>
    <submittedName>
        <fullName evidence="2">Uncharacterized protein</fullName>
    </submittedName>
</protein>